<accession>A0A2Z5G477</accession>
<dbReference type="EMBL" id="CP030840">
    <property type="protein sequence ID" value="AXC13475.1"/>
    <property type="molecule type" value="Genomic_DNA"/>
</dbReference>
<dbReference type="Proteomes" id="UP000253606">
    <property type="component" value="Chromosome"/>
</dbReference>
<gene>
    <name evidence="1" type="ORF">ACPOL_4198</name>
</gene>
<name>A0A2Z5G477_9BACT</name>
<evidence type="ECO:0000313" key="2">
    <source>
        <dbReference type="Proteomes" id="UP000253606"/>
    </source>
</evidence>
<keyword evidence="2" id="KW-1185">Reference proteome</keyword>
<evidence type="ECO:0000313" key="1">
    <source>
        <dbReference type="EMBL" id="AXC13475.1"/>
    </source>
</evidence>
<protein>
    <submittedName>
        <fullName evidence="1">Uncharacterized protein</fullName>
    </submittedName>
</protein>
<sequence length="159" mass="17374">MYSANPAVISAVAALGGSSVGALAPILSNFILQRSATQRDLLTSQISQRETLYSDFINEASRLYGKSLTNTLEDIDEVVALFAIVSRIRLLATEPVLQAAETLIKRIVMHYGEPNLTVEEMRTAALTSGADPLESFSFACRKELRDILRRGKLSATLRT</sequence>
<dbReference type="KEGG" id="abas:ACPOL_4198"/>
<proteinExistence type="predicted"/>
<dbReference type="RefSeq" id="WP_114208454.1">
    <property type="nucleotide sequence ID" value="NZ_CP030840.1"/>
</dbReference>
<reference evidence="1 2" key="1">
    <citation type="journal article" date="2018" name="Front. Microbiol.">
        <title>Hydrolytic Capabilities as a Key to Environmental Success: Chitinolytic and Cellulolytic Acidobacteria From Acidic Sub-arctic Soils and Boreal Peatlands.</title>
        <authorList>
            <person name="Belova S.E."/>
            <person name="Ravin N.V."/>
            <person name="Pankratov T.A."/>
            <person name="Rakitin A.L."/>
            <person name="Ivanova A.A."/>
            <person name="Beletsky A.V."/>
            <person name="Mardanov A.V."/>
            <person name="Sinninghe Damste J.S."/>
            <person name="Dedysh S.N."/>
        </authorList>
    </citation>
    <scope>NUCLEOTIDE SEQUENCE [LARGE SCALE GENOMIC DNA]</scope>
    <source>
        <strain evidence="1 2">SBC82</strain>
    </source>
</reference>
<dbReference type="OrthoDB" id="117806at2"/>
<dbReference type="AlphaFoldDB" id="A0A2Z5G477"/>
<organism evidence="1 2">
    <name type="scientific">Acidisarcina polymorpha</name>
    <dbReference type="NCBI Taxonomy" id="2211140"/>
    <lineage>
        <taxon>Bacteria</taxon>
        <taxon>Pseudomonadati</taxon>
        <taxon>Acidobacteriota</taxon>
        <taxon>Terriglobia</taxon>
        <taxon>Terriglobales</taxon>
        <taxon>Acidobacteriaceae</taxon>
        <taxon>Acidisarcina</taxon>
    </lineage>
</organism>